<dbReference type="OrthoDB" id="2130169at2759"/>
<dbReference type="GO" id="GO:0005737">
    <property type="term" value="C:cytoplasm"/>
    <property type="evidence" value="ECO:0007669"/>
    <property type="project" value="TreeGrafter"/>
</dbReference>
<evidence type="ECO:0008006" key="5">
    <source>
        <dbReference type="Google" id="ProtNLM"/>
    </source>
</evidence>
<proteinExistence type="predicted"/>
<dbReference type="Pfam" id="PF01370">
    <property type="entry name" value="Epimerase"/>
    <property type="match status" value="1"/>
</dbReference>
<feature type="domain" description="NAD(P)-binding" evidence="2">
    <location>
        <begin position="8"/>
        <end position="73"/>
    </location>
</feature>
<comment type="caution">
    <text evidence="3">The sequence shown here is derived from an EMBL/GenBank/DDBJ whole genome shotgun (WGS) entry which is preliminary data.</text>
</comment>
<evidence type="ECO:0000259" key="2">
    <source>
        <dbReference type="Pfam" id="PF13460"/>
    </source>
</evidence>
<dbReference type="InterPro" id="IPR001509">
    <property type="entry name" value="Epimerase_deHydtase"/>
</dbReference>
<keyword evidence="4" id="KW-1185">Reference proteome</keyword>
<dbReference type="EMBL" id="NAJQ01000025">
    <property type="protein sequence ID" value="TKA82784.1"/>
    <property type="molecule type" value="Genomic_DNA"/>
</dbReference>
<dbReference type="SUPFAM" id="SSF51735">
    <property type="entry name" value="NAD(P)-binding Rossmann-fold domains"/>
    <property type="match status" value="1"/>
</dbReference>
<dbReference type="GO" id="GO:0004029">
    <property type="term" value="F:aldehyde dehydrogenase (NAD+) activity"/>
    <property type="evidence" value="ECO:0007669"/>
    <property type="project" value="TreeGrafter"/>
</dbReference>
<evidence type="ECO:0000313" key="4">
    <source>
        <dbReference type="Proteomes" id="UP000309340"/>
    </source>
</evidence>
<dbReference type="Pfam" id="PF13460">
    <property type="entry name" value="NAD_binding_10"/>
    <property type="match status" value="1"/>
</dbReference>
<dbReference type="STRING" id="329884.A0A4U0XXU0"/>
<accession>A0A4U0XXU0</accession>
<gene>
    <name evidence="3" type="ORF">B0A55_01800</name>
</gene>
<dbReference type="Proteomes" id="UP000309340">
    <property type="component" value="Unassembled WGS sequence"/>
</dbReference>
<dbReference type="InterPro" id="IPR036291">
    <property type="entry name" value="NAD(P)-bd_dom_sf"/>
</dbReference>
<dbReference type="AlphaFoldDB" id="A0A4U0XXU0"/>
<dbReference type="Gene3D" id="3.40.50.720">
    <property type="entry name" value="NAD(P)-binding Rossmann-like Domain"/>
    <property type="match status" value="2"/>
</dbReference>
<name>A0A4U0XXU0_9PEZI</name>
<dbReference type="InterPro" id="IPR016040">
    <property type="entry name" value="NAD(P)-bd_dom"/>
</dbReference>
<evidence type="ECO:0000313" key="3">
    <source>
        <dbReference type="EMBL" id="TKA82784.1"/>
    </source>
</evidence>
<organism evidence="3 4">
    <name type="scientific">Friedmanniomyces simplex</name>
    <dbReference type="NCBI Taxonomy" id="329884"/>
    <lineage>
        <taxon>Eukaryota</taxon>
        <taxon>Fungi</taxon>
        <taxon>Dikarya</taxon>
        <taxon>Ascomycota</taxon>
        <taxon>Pezizomycotina</taxon>
        <taxon>Dothideomycetes</taxon>
        <taxon>Dothideomycetidae</taxon>
        <taxon>Mycosphaerellales</taxon>
        <taxon>Teratosphaeriaceae</taxon>
        <taxon>Friedmanniomyces</taxon>
    </lineage>
</organism>
<reference evidence="3 4" key="1">
    <citation type="submission" date="2017-03" db="EMBL/GenBank/DDBJ databases">
        <title>Genomes of endolithic fungi from Antarctica.</title>
        <authorList>
            <person name="Coleine C."/>
            <person name="Masonjones S."/>
            <person name="Stajich J.E."/>
        </authorList>
    </citation>
    <scope>NUCLEOTIDE SEQUENCE [LARGE SCALE GENOMIC DNA]</scope>
    <source>
        <strain evidence="3 4">CCFEE 5184</strain>
    </source>
</reference>
<dbReference type="PANTHER" id="PTHR48079">
    <property type="entry name" value="PROTEIN YEEZ"/>
    <property type="match status" value="1"/>
</dbReference>
<dbReference type="PANTHER" id="PTHR48079:SF6">
    <property type="entry name" value="NAD(P)-BINDING DOMAIN-CONTAINING PROTEIN-RELATED"/>
    <property type="match status" value="1"/>
</dbReference>
<feature type="domain" description="NAD-dependent epimerase/dehydratase" evidence="1">
    <location>
        <begin position="162"/>
        <end position="248"/>
    </location>
</feature>
<protein>
    <recommendedName>
        <fullName evidence="5">NAD(P)-binding domain-containing protein</fullName>
    </recommendedName>
</protein>
<sequence>MTKIFVTGATGYIGGDALKTIVDAHPEYEITALVRNTDKGTQVAAQYARVKLVYGDLDSVDLITKEAERADIISNQPRPPPLPDFANADHIPSAKALTAGLGAGQHSPTHPGFLIHTSGTGILLFTDIRAGTYGEASAKIYDDLENVSEVTSLPDDAPHRPVDKIVLAAGTEHGERVKTAIVCPPTIYGTGRGPGNQVSHQLPELCRATLTLGHGIQVGKGKSRWGNVHVRDLSRLYLRLVEEAAAGGSTAEWEGKPGVWGAEGYFFCENGEHEWGEIGGLVAKEAEKLGLIEKGQGVRSLGREEADRCTVWGSALWGANSRARAKRARAVLGWEAVEGVTIEGDVRGTLGREARVLGKVVGHAEVAAGDA</sequence>
<dbReference type="InterPro" id="IPR051783">
    <property type="entry name" value="NAD(P)-dependent_oxidoreduct"/>
</dbReference>
<evidence type="ECO:0000259" key="1">
    <source>
        <dbReference type="Pfam" id="PF01370"/>
    </source>
</evidence>